<dbReference type="EMBL" id="BMAW01046611">
    <property type="protein sequence ID" value="GFS56399.1"/>
    <property type="molecule type" value="Genomic_DNA"/>
</dbReference>
<feature type="region of interest" description="Disordered" evidence="1">
    <location>
        <begin position="1"/>
        <end position="66"/>
    </location>
</feature>
<feature type="compositionally biased region" description="Basic and acidic residues" evidence="1">
    <location>
        <begin position="47"/>
        <end position="64"/>
    </location>
</feature>
<evidence type="ECO:0000313" key="2">
    <source>
        <dbReference type="EMBL" id="GFS56399.1"/>
    </source>
</evidence>
<name>A0A8X6IRI9_NEPPI</name>
<comment type="caution">
    <text evidence="2">The sequence shown here is derived from an EMBL/GenBank/DDBJ whole genome shotgun (WGS) entry which is preliminary data.</text>
</comment>
<dbReference type="AlphaFoldDB" id="A0A8X6IRI9"/>
<protein>
    <submittedName>
        <fullName evidence="2">Uncharacterized protein</fullName>
    </submittedName>
</protein>
<gene>
    <name evidence="2" type="ORF">NPIL_246841</name>
</gene>
<evidence type="ECO:0000256" key="1">
    <source>
        <dbReference type="SAM" id="MobiDB-lite"/>
    </source>
</evidence>
<proteinExistence type="predicted"/>
<keyword evidence="3" id="KW-1185">Reference proteome</keyword>
<feature type="compositionally biased region" description="Basic and acidic residues" evidence="1">
    <location>
        <begin position="17"/>
        <end position="32"/>
    </location>
</feature>
<accession>A0A8X6IRI9</accession>
<organism evidence="2 3">
    <name type="scientific">Nephila pilipes</name>
    <name type="common">Giant wood spider</name>
    <name type="synonym">Nephila maculata</name>
    <dbReference type="NCBI Taxonomy" id="299642"/>
    <lineage>
        <taxon>Eukaryota</taxon>
        <taxon>Metazoa</taxon>
        <taxon>Ecdysozoa</taxon>
        <taxon>Arthropoda</taxon>
        <taxon>Chelicerata</taxon>
        <taxon>Arachnida</taxon>
        <taxon>Araneae</taxon>
        <taxon>Araneomorphae</taxon>
        <taxon>Entelegynae</taxon>
        <taxon>Araneoidea</taxon>
        <taxon>Nephilidae</taxon>
        <taxon>Nephila</taxon>
    </lineage>
</organism>
<dbReference type="Proteomes" id="UP000887013">
    <property type="component" value="Unassembled WGS sequence"/>
</dbReference>
<sequence length="125" mass="14758">MSERKKISSPISNQRSVECRCESRNSQVKDKQQNPLEIEYRQSYNTADKRNENYTDGSGSEHRKSWTSLSFSRDFTKIPRENVAISALRDALYHSSRTKERRFPIATKFPVTHPRKIRLYRYDGL</sequence>
<evidence type="ECO:0000313" key="3">
    <source>
        <dbReference type="Proteomes" id="UP000887013"/>
    </source>
</evidence>
<reference evidence="2" key="1">
    <citation type="submission" date="2020-08" db="EMBL/GenBank/DDBJ databases">
        <title>Multicomponent nature underlies the extraordinary mechanical properties of spider dragline silk.</title>
        <authorList>
            <person name="Kono N."/>
            <person name="Nakamura H."/>
            <person name="Mori M."/>
            <person name="Yoshida Y."/>
            <person name="Ohtoshi R."/>
            <person name="Malay A.D."/>
            <person name="Moran D.A.P."/>
            <person name="Tomita M."/>
            <person name="Numata K."/>
            <person name="Arakawa K."/>
        </authorList>
    </citation>
    <scope>NUCLEOTIDE SEQUENCE</scope>
</reference>